<dbReference type="InterPro" id="IPR024752">
    <property type="entry name" value="Myb/SANT-like_dom"/>
</dbReference>
<feature type="domain" description="Myb/SANT-like" evidence="2">
    <location>
        <begin position="181"/>
        <end position="273"/>
    </location>
</feature>
<evidence type="ECO:0000313" key="4">
    <source>
        <dbReference type="Proteomes" id="UP000594263"/>
    </source>
</evidence>
<dbReference type="Pfam" id="PF12776">
    <property type="entry name" value="Myb_DNA-bind_3"/>
    <property type="match status" value="4"/>
</dbReference>
<feature type="domain" description="Myb/SANT-like" evidence="2">
    <location>
        <begin position="16"/>
        <end position="110"/>
    </location>
</feature>
<proteinExistence type="predicted"/>
<evidence type="ECO:0000313" key="3">
    <source>
        <dbReference type="EnsemblPlants" id="Kaladp0001s0179.2.v1.1"/>
    </source>
</evidence>
<dbReference type="Gramene" id="Kaladp0001s0179.2.v1.1">
    <property type="protein sequence ID" value="Kaladp0001s0179.2.v1.1"/>
    <property type="gene ID" value="Kaladp0001s0179.v1.1"/>
</dbReference>
<reference evidence="3" key="1">
    <citation type="submission" date="2021-01" db="UniProtKB">
        <authorList>
            <consortium name="EnsemblPlants"/>
        </authorList>
    </citation>
    <scope>IDENTIFICATION</scope>
</reference>
<dbReference type="Proteomes" id="UP000594263">
    <property type="component" value="Unplaced"/>
</dbReference>
<dbReference type="EnsemblPlants" id="Kaladp0001s0179.3.v1.1">
    <property type="protein sequence ID" value="Kaladp0001s0179.3.v1.1"/>
    <property type="gene ID" value="Kaladp0001s0179.v1.1"/>
</dbReference>
<feature type="domain" description="Myb/SANT-like" evidence="2">
    <location>
        <begin position="344"/>
        <end position="438"/>
    </location>
</feature>
<evidence type="ECO:0000259" key="2">
    <source>
        <dbReference type="Pfam" id="PF12776"/>
    </source>
</evidence>
<dbReference type="Gramene" id="Kaladp0001s0179.5.v1.1">
    <property type="protein sequence ID" value="Kaladp0001s0179.5.v1.1"/>
    <property type="gene ID" value="Kaladp0001s0179.v1.1"/>
</dbReference>
<dbReference type="AlphaFoldDB" id="A0A7N0RAM8"/>
<dbReference type="Gramene" id="Kaladp0001s0179.1.v1.1">
    <property type="protein sequence ID" value="Kaladp0001s0179.1.v1.1"/>
    <property type="gene ID" value="Kaladp0001s0179.v1.1"/>
</dbReference>
<feature type="region of interest" description="Disordered" evidence="1">
    <location>
        <begin position="656"/>
        <end position="699"/>
    </location>
</feature>
<evidence type="ECO:0000256" key="1">
    <source>
        <dbReference type="SAM" id="MobiDB-lite"/>
    </source>
</evidence>
<dbReference type="PANTHER" id="PTHR46929:SF28">
    <property type="entry name" value="MYB_SANT-LIKE DNA-BINDING DOMAIN PROTEIN"/>
    <property type="match status" value="1"/>
</dbReference>
<dbReference type="EnsemblPlants" id="Kaladp0001s0179.2.v1.1">
    <property type="protein sequence ID" value="Kaladp0001s0179.2.v1.1"/>
    <property type="gene ID" value="Kaladp0001s0179.v1.1"/>
</dbReference>
<dbReference type="EnsemblPlants" id="Kaladp0001s0179.4.v1.1">
    <property type="protein sequence ID" value="Kaladp0001s0179.4.v1.1"/>
    <property type="gene ID" value="Kaladp0001s0179.v1.1"/>
</dbReference>
<dbReference type="EnsemblPlants" id="Kaladp0001s0179.5.v1.1">
    <property type="protein sequence ID" value="Kaladp0001s0179.5.v1.1"/>
    <property type="gene ID" value="Kaladp0001s0179.v1.1"/>
</dbReference>
<name>A0A7N0RAM8_KALFE</name>
<dbReference type="OMA" id="GLQCDKY"/>
<sequence>MMSSQAPLTNDRSRTYWTPTMERYFIDLMLDHMHRGNRSGHTFNKQAWTEMLTVFNARFESQYDKDVLKSRYTNLWKQFNDVKNLLGQNGFSWDEGRQMVVADDDVWDAYIKAHPDARSYRTKAVLNFNDLCLIYGHTSADGRYSLSSHDVDIDDEATGANITEGMASLPPPANERSRTDWTPEMDCFFIELMLDHIGRGNKVDSTFKKQAWTDMLASFNSKFGPQHGKRVLRHRHKKLWKYFSEATVILQQDGFFWDEERQIITAAGDVWDAFIRAHPFARSYRTRTLPNYKDLALIFGESISDQSCGNSLSLYEKAAEEDALGTLAGEEAQAHNTIERSRTYWTPPMDRFLIDLLLEQVHRGNKLGQTFITKAWIDMITSFNARFGTHHDKDVLKNRYKHFRRQFTEIQVLLQQTGFSWDETREMVAAGDDIWDAYTKAHPDARAYRVKTIPGYHKLTVIFGRENYSGVYNRLARNGEENGDGCCSQPDVSGLNWTEQMDGYFTSLLIEQVHVGNNHHSFDGATWSDMALLLNQRFGLNLDCSMLEARYVWFMKQYNEITGLLAHGGFVWDEAQKVIVAENSTWEDYSKEHPNVTTYRNQILNNYPSLCLIFGGGSSCDGGFNFNSLEIEIDDSALGAELEGVCASLGPQEINPTCRKRPASAPPRKASPRKARKTNNDPRQGAPAEAGTPGVTDSQTQHLPIESAIDALQAMPDMDDELLLDACDFMEDERKAKTFLALDASLRKKWLLRKLRPS</sequence>
<dbReference type="Gramene" id="Kaladp0001s0179.4.v1.1">
    <property type="protein sequence ID" value="Kaladp0001s0179.4.v1.1"/>
    <property type="gene ID" value="Kaladp0001s0179.v1.1"/>
</dbReference>
<keyword evidence="4" id="KW-1185">Reference proteome</keyword>
<feature type="domain" description="Myb/SANT-like" evidence="2">
    <location>
        <begin position="496"/>
        <end position="589"/>
    </location>
</feature>
<dbReference type="EnsemblPlants" id="Kaladp0001s0179.1.v1.1">
    <property type="protein sequence ID" value="Kaladp0001s0179.1.v1.1"/>
    <property type="gene ID" value="Kaladp0001s0179.v1.1"/>
</dbReference>
<dbReference type="PANTHER" id="PTHR46929">
    <property type="entry name" value="EXPRESSED PROTEIN"/>
    <property type="match status" value="1"/>
</dbReference>
<protein>
    <recommendedName>
        <fullName evidence="2">Myb/SANT-like domain-containing protein</fullName>
    </recommendedName>
</protein>
<dbReference type="Gramene" id="Kaladp0001s0179.3.v1.1">
    <property type="protein sequence ID" value="Kaladp0001s0179.3.v1.1"/>
    <property type="gene ID" value="Kaladp0001s0179.v1.1"/>
</dbReference>
<organism evidence="3 4">
    <name type="scientific">Kalanchoe fedtschenkoi</name>
    <name type="common">Lavender scallops</name>
    <name type="synonym">South American air plant</name>
    <dbReference type="NCBI Taxonomy" id="63787"/>
    <lineage>
        <taxon>Eukaryota</taxon>
        <taxon>Viridiplantae</taxon>
        <taxon>Streptophyta</taxon>
        <taxon>Embryophyta</taxon>
        <taxon>Tracheophyta</taxon>
        <taxon>Spermatophyta</taxon>
        <taxon>Magnoliopsida</taxon>
        <taxon>eudicotyledons</taxon>
        <taxon>Gunneridae</taxon>
        <taxon>Pentapetalae</taxon>
        <taxon>Saxifragales</taxon>
        <taxon>Crassulaceae</taxon>
        <taxon>Kalanchoe</taxon>
    </lineage>
</organism>
<accession>A0A7N0RAM8</accession>